<keyword evidence="1" id="KW-0732">Signal</keyword>
<dbReference type="Proteomes" id="UP001254608">
    <property type="component" value="Unassembled WGS sequence"/>
</dbReference>
<accession>A0ABU2WLS2</accession>
<evidence type="ECO:0000313" key="2">
    <source>
        <dbReference type="EMBL" id="MDT0498159.1"/>
    </source>
</evidence>
<proteinExistence type="predicted"/>
<dbReference type="Pfam" id="PF04214">
    <property type="entry name" value="DUF411"/>
    <property type="match status" value="1"/>
</dbReference>
<keyword evidence="3" id="KW-1185">Reference proteome</keyword>
<feature type="signal peptide" evidence="1">
    <location>
        <begin position="1"/>
        <end position="25"/>
    </location>
</feature>
<feature type="chain" id="PRO_5047140220" evidence="1">
    <location>
        <begin position="26"/>
        <end position="180"/>
    </location>
</feature>
<dbReference type="EMBL" id="JAVRIC010000018">
    <property type="protein sequence ID" value="MDT0498159.1"/>
    <property type="molecule type" value="Genomic_DNA"/>
</dbReference>
<protein>
    <submittedName>
        <fullName evidence="2">DUF411 domain-containing protein</fullName>
    </submittedName>
</protein>
<dbReference type="InterPro" id="IPR007332">
    <property type="entry name" value="DUF411"/>
</dbReference>
<comment type="caution">
    <text evidence="2">The sequence shown here is derived from an EMBL/GenBank/DDBJ whole genome shotgun (WGS) entry which is preliminary data.</text>
</comment>
<organism evidence="2 3">
    <name type="scientific">Banduia mediterranea</name>
    <dbReference type="NCBI Taxonomy" id="3075609"/>
    <lineage>
        <taxon>Bacteria</taxon>
        <taxon>Pseudomonadati</taxon>
        <taxon>Pseudomonadota</taxon>
        <taxon>Gammaproteobacteria</taxon>
        <taxon>Nevskiales</taxon>
        <taxon>Algiphilaceae</taxon>
        <taxon>Banduia</taxon>
    </lineage>
</organism>
<reference evidence="2 3" key="1">
    <citation type="submission" date="2023-09" db="EMBL/GenBank/DDBJ databases">
        <authorList>
            <person name="Rey-Velasco X."/>
        </authorList>
    </citation>
    <scope>NUCLEOTIDE SEQUENCE [LARGE SCALE GENOMIC DNA]</scope>
    <source>
        <strain evidence="2 3">W345</strain>
    </source>
</reference>
<evidence type="ECO:0000313" key="3">
    <source>
        <dbReference type="Proteomes" id="UP001254608"/>
    </source>
</evidence>
<name>A0ABU2WLS2_9GAMM</name>
<gene>
    <name evidence="2" type="ORF">RM530_12395</name>
</gene>
<sequence>MSISAMNARNVLFAAISVVSFSALGACTYPVDAQSSQPSSATIHAATASSPAASLPVMLVHKSATCGCCGAWVDHMRAAGFNVDVRDVDDLDSVKSQVGIPFGKGSCHTAEVGGYFVEGHVPAPDIKRLLAEKPDAKGLVVPGMPAGSPGMEMPDGRVQPYVVELVGRDGTTSDFARHGH</sequence>
<evidence type="ECO:0000256" key="1">
    <source>
        <dbReference type="SAM" id="SignalP"/>
    </source>
</evidence>